<accession>A0A2A5T4H8</accession>
<proteinExistence type="predicted"/>
<evidence type="ECO:0000313" key="1">
    <source>
        <dbReference type="EMBL" id="PCS23063.1"/>
    </source>
</evidence>
<comment type="caution">
    <text evidence="1">The sequence shown here is derived from an EMBL/GenBank/DDBJ whole genome shotgun (WGS) entry which is preliminary data.</text>
</comment>
<dbReference type="EMBL" id="NBYY01000011">
    <property type="protein sequence ID" value="PCS23063.1"/>
    <property type="molecule type" value="Genomic_DNA"/>
</dbReference>
<reference evidence="2" key="1">
    <citation type="submission" date="2017-04" db="EMBL/GenBank/DDBJ databases">
        <title>Genome evolution of the luminous symbionts of deep sea anglerfish.</title>
        <authorList>
            <person name="Hendry T.A."/>
        </authorList>
    </citation>
    <scope>NUCLEOTIDE SEQUENCE [LARGE SCALE GENOMIC DNA]</scope>
</reference>
<protein>
    <submittedName>
        <fullName evidence="1">Uncharacterized protein</fullName>
    </submittedName>
</protein>
<name>A0A2A5T4H8_9GAMM</name>
<organism evidence="1 2">
    <name type="scientific">Candidatus Enterovibrio escicola</name>
    <dbReference type="NCBI Taxonomy" id="1927127"/>
    <lineage>
        <taxon>Bacteria</taxon>
        <taxon>Pseudomonadati</taxon>
        <taxon>Pseudomonadota</taxon>
        <taxon>Gammaproteobacteria</taxon>
        <taxon>Vibrionales</taxon>
        <taxon>Vibrionaceae</taxon>
        <taxon>Enterovibrio</taxon>
    </lineage>
</organism>
<evidence type="ECO:0000313" key="2">
    <source>
        <dbReference type="Proteomes" id="UP000219020"/>
    </source>
</evidence>
<gene>
    <name evidence="1" type="ORF">BTN49_1055</name>
</gene>
<keyword evidence="2" id="KW-1185">Reference proteome</keyword>
<sequence length="39" mass="4477">MILIVTIDVKCYFLPQTKTVKKQGMGLGGHQLYRYQVCC</sequence>
<dbReference type="AlphaFoldDB" id="A0A2A5T4H8"/>
<dbReference type="Proteomes" id="UP000219020">
    <property type="component" value="Unassembled WGS sequence"/>
</dbReference>